<proteinExistence type="predicted"/>
<name>A0A8X6F205_TRICU</name>
<organism evidence="1 2">
    <name type="scientific">Trichonephila clavata</name>
    <name type="common">Joro spider</name>
    <name type="synonym">Nephila clavata</name>
    <dbReference type="NCBI Taxonomy" id="2740835"/>
    <lineage>
        <taxon>Eukaryota</taxon>
        <taxon>Metazoa</taxon>
        <taxon>Ecdysozoa</taxon>
        <taxon>Arthropoda</taxon>
        <taxon>Chelicerata</taxon>
        <taxon>Arachnida</taxon>
        <taxon>Araneae</taxon>
        <taxon>Araneomorphae</taxon>
        <taxon>Entelegynae</taxon>
        <taxon>Araneoidea</taxon>
        <taxon>Nephilidae</taxon>
        <taxon>Trichonephila</taxon>
    </lineage>
</organism>
<comment type="caution">
    <text evidence="1">The sequence shown here is derived from an EMBL/GenBank/DDBJ whole genome shotgun (WGS) entry which is preliminary data.</text>
</comment>
<gene>
    <name evidence="1" type="primary">AVEN_115097_1</name>
    <name evidence="1" type="ORF">TNCT_521431</name>
</gene>
<keyword evidence="2" id="KW-1185">Reference proteome</keyword>
<reference evidence="1" key="1">
    <citation type="submission" date="2020-07" db="EMBL/GenBank/DDBJ databases">
        <title>Multicomponent nature underlies the extraordinary mechanical properties of spider dragline silk.</title>
        <authorList>
            <person name="Kono N."/>
            <person name="Nakamura H."/>
            <person name="Mori M."/>
            <person name="Yoshida Y."/>
            <person name="Ohtoshi R."/>
            <person name="Malay A.D."/>
            <person name="Moran D.A.P."/>
            <person name="Tomita M."/>
            <person name="Numata K."/>
            <person name="Arakawa K."/>
        </authorList>
    </citation>
    <scope>NUCLEOTIDE SEQUENCE</scope>
</reference>
<protein>
    <submittedName>
        <fullName evidence="1">Uncharacterized protein</fullName>
    </submittedName>
</protein>
<dbReference type="AlphaFoldDB" id="A0A8X6F205"/>
<dbReference type="EMBL" id="BMAO01000522">
    <property type="protein sequence ID" value="GFQ67436.1"/>
    <property type="molecule type" value="Genomic_DNA"/>
</dbReference>
<evidence type="ECO:0000313" key="1">
    <source>
        <dbReference type="EMBL" id="GFQ67436.1"/>
    </source>
</evidence>
<dbReference type="Proteomes" id="UP000887116">
    <property type="component" value="Unassembled WGS sequence"/>
</dbReference>
<sequence length="151" mass="16888">MTQANEEPLTYLELYSKCKASTNISRKQPPTHPWYLSQCPGASMSFEGDRTDQTTFARLSMGNLKSLRFFHTAKTFPICSQCNDAEATQQHLPDCVDLELGQKESPSPMEGQQTQCQQEEGRQEIQLGISVKEYTVLEQPQGISGNGKILV</sequence>
<dbReference type="OrthoDB" id="8063525at2759"/>
<accession>A0A8X6F205</accession>
<evidence type="ECO:0000313" key="2">
    <source>
        <dbReference type="Proteomes" id="UP000887116"/>
    </source>
</evidence>